<dbReference type="EMBL" id="CP060436">
    <property type="protein sequence ID" value="QPM91902.1"/>
    <property type="molecule type" value="Genomic_DNA"/>
</dbReference>
<keyword evidence="8" id="KW-0997">Cell inner membrane</keyword>
<feature type="domain" description="Major facilitator superfamily (MFS) profile" evidence="9">
    <location>
        <begin position="20"/>
        <end position="403"/>
    </location>
</feature>
<dbReference type="InterPro" id="IPR020846">
    <property type="entry name" value="MFS_dom"/>
</dbReference>
<evidence type="ECO:0000256" key="8">
    <source>
        <dbReference type="RuleBase" id="RU365088"/>
    </source>
</evidence>
<evidence type="ECO:0000256" key="2">
    <source>
        <dbReference type="ARBA" id="ARBA00006236"/>
    </source>
</evidence>
<gene>
    <name evidence="10" type="primary">bcr_4</name>
    <name evidence="10" type="ORF">PSAL_031640</name>
</gene>
<evidence type="ECO:0000256" key="4">
    <source>
        <dbReference type="ARBA" id="ARBA00022475"/>
    </source>
</evidence>
<feature type="transmembrane region" description="Helical" evidence="8">
    <location>
        <begin position="143"/>
        <end position="161"/>
    </location>
</feature>
<dbReference type="PROSITE" id="PS50850">
    <property type="entry name" value="MFS"/>
    <property type="match status" value="1"/>
</dbReference>
<dbReference type="OrthoDB" id="9800416at2"/>
<evidence type="ECO:0000313" key="11">
    <source>
        <dbReference type="Proteomes" id="UP000283786"/>
    </source>
</evidence>
<reference evidence="10 11" key="1">
    <citation type="submission" date="2020-08" db="EMBL/GenBank/DDBJ databases">
        <title>Genome sequence of Rhodobacteraceae bacterium Lw-13e.</title>
        <authorList>
            <person name="Poehlein A."/>
            <person name="Wolter L."/>
            <person name="Daniel R."/>
            <person name="Brinkhoff T."/>
        </authorList>
    </citation>
    <scope>NUCLEOTIDE SEQUENCE [LARGE SCALE GENOMIC DNA]</scope>
    <source>
        <strain evidence="10 11">Lw-13e</strain>
    </source>
</reference>
<dbReference type="KEGG" id="palw:PSAL_031640"/>
<dbReference type="SUPFAM" id="SSF103473">
    <property type="entry name" value="MFS general substrate transporter"/>
    <property type="match status" value="1"/>
</dbReference>
<organism evidence="10 11">
    <name type="scientific">Pseudooceanicola algae</name>
    <dbReference type="NCBI Taxonomy" id="1537215"/>
    <lineage>
        <taxon>Bacteria</taxon>
        <taxon>Pseudomonadati</taxon>
        <taxon>Pseudomonadota</taxon>
        <taxon>Alphaproteobacteria</taxon>
        <taxon>Rhodobacterales</taxon>
        <taxon>Paracoccaceae</taxon>
        <taxon>Pseudooceanicola</taxon>
    </lineage>
</organism>
<dbReference type="PANTHER" id="PTHR42718:SF9">
    <property type="entry name" value="MAJOR FACILITATOR SUPERFAMILY MULTIDRUG TRANSPORTER MFSC"/>
    <property type="match status" value="1"/>
</dbReference>
<dbReference type="InterPro" id="IPR004812">
    <property type="entry name" value="Efflux_drug-R_Bcr/CmlA"/>
</dbReference>
<evidence type="ECO:0000256" key="7">
    <source>
        <dbReference type="ARBA" id="ARBA00023136"/>
    </source>
</evidence>
<evidence type="ECO:0000256" key="3">
    <source>
        <dbReference type="ARBA" id="ARBA00022448"/>
    </source>
</evidence>
<keyword evidence="4" id="KW-1003">Cell membrane</keyword>
<evidence type="ECO:0000256" key="5">
    <source>
        <dbReference type="ARBA" id="ARBA00022692"/>
    </source>
</evidence>
<feature type="transmembrane region" description="Helical" evidence="8">
    <location>
        <begin position="21"/>
        <end position="43"/>
    </location>
</feature>
<keyword evidence="3 8" id="KW-0813">Transport</keyword>
<feature type="transmembrane region" description="Helical" evidence="8">
    <location>
        <begin position="351"/>
        <end position="371"/>
    </location>
</feature>
<feature type="transmembrane region" description="Helical" evidence="8">
    <location>
        <begin position="220"/>
        <end position="244"/>
    </location>
</feature>
<feature type="transmembrane region" description="Helical" evidence="8">
    <location>
        <begin position="377"/>
        <end position="399"/>
    </location>
</feature>
<keyword evidence="11" id="KW-1185">Reference proteome</keyword>
<keyword evidence="5 8" id="KW-0812">Transmembrane</keyword>
<dbReference type="Proteomes" id="UP000283786">
    <property type="component" value="Chromosome"/>
</dbReference>
<comment type="similarity">
    <text evidence="2 8">Belongs to the major facilitator superfamily. Bcr/CmlA family.</text>
</comment>
<dbReference type="InterPro" id="IPR011701">
    <property type="entry name" value="MFS"/>
</dbReference>
<dbReference type="Pfam" id="PF07690">
    <property type="entry name" value="MFS_1"/>
    <property type="match status" value="1"/>
</dbReference>
<keyword evidence="6 8" id="KW-1133">Transmembrane helix</keyword>
<dbReference type="PANTHER" id="PTHR42718">
    <property type="entry name" value="MAJOR FACILITATOR SUPERFAMILY MULTIDRUG TRANSPORTER MFSC"/>
    <property type="match status" value="1"/>
</dbReference>
<accession>A0A418SJH6</accession>
<sequence>MNSSDHGTPQGTRTGRTPPHLVTLVMLAGLSAMTMNIFLPSLPRIADHFQIDYKVVQLSVAAYLAASGALQLFIGPLGDRFGRRPVLLFSLVVFLLATLGCLMAPNFQVFIAFRILQAAIATGMALSRAAVRDMYEGDRAAAVMGYVTMGMSMVPMFAPMLGGVLDVWFGWQASFWLLFSFGLGVFAVTWIDLGETSKPSGLSLMRQFGEYPDLLTSPRFWGYCMAAALASGAFFAYLGGGPFVATEVFHLTPAQFGTFNATAGCGYFFGNWATARLATRVGMNRLILIGTIIITFGMILSLGLAYGEIGSHYAFFGGMVFVGLGNGMIVPSANAGMLSVRPHLAGTASGLGGAMMIGGGAALSALAGALLSPESGHFPLIWLMLACGIGGMLSILAVMRREARLAAL</sequence>
<comment type="subcellular location">
    <subcellularLocation>
        <location evidence="8">Cell inner membrane</location>
        <topology evidence="8">Multi-pass membrane protein</topology>
    </subcellularLocation>
    <subcellularLocation>
        <location evidence="1">Cell membrane</location>
        <topology evidence="1">Multi-pass membrane protein</topology>
    </subcellularLocation>
</comment>
<keyword evidence="7 8" id="KW-0472">Membrane</keyword>
<dbReference type="InterPro" id="IPR036259">
    <property type="entry name" value="MFS_trans_sf"/>
</dbReference>
<name>A0A418SJH6_9RHOB</name>
<dbReference type="NCBIfam" id="TIGR00710">
    <property type="entry name" value="efflux_Bcr_CflA"/>
    <property type="match status" value="1"/>
</dbReference>
<dbReference type="CDD" id="cd17320">
    <property type="entry name" value="MFS_MdfA_MDR_like"/>
    <property type="match status" value="1"/>
</dbReference>
<feature type="transmembrane region" description="Helical" evidence="8">
    <location>
        <begin position="86"/>
        <end position="105"/>
    </location>
</feature>
<evidence type="ECO:0000259" key="9">
    <source>
        <dbReference type="PROSITE" id="PS50850"/>
    </source>
</evidence>
<dbReference type="GO" id="GO:0042910">
    <property type="term" value="F:xenobiotic transmembrane transporter activity"/>
    <property type="evidence" value="ECO:0007669"/>
    <property type="project" value="InterPro"/>
</dbReference>
<protein>
    <recommendedName>
        <fullName evidence="8">Bcr/CflA family efflux transporter</fullName>
    </recommendedName>
</protein>
<proteinExistence type="inferred from homology"/>
<dbReference type="AlphaFoldDB" id="A0A418SJH6"/>
<dbReference type="GO" id="GO:1990961">
    <property type="term" value="P:xenobiotic detoxification by transmembrane export across the plasma membrane"/>
    <property type="evidence" value="ECO:0007669"/>
    <property type="project" value="InterPro"/>
</dbReference>
<evidence type="ECO:0000256" key="6">
    <source>
        <dbReference type="ARBA" id="ARBA00022989"/>
    </source>
</evidence>
<feature type="transmembrane region" description="Helical" evidence="8">
    <location>
        <begin position="256"/>
        <end position="274"/>
    </location>
</feature>
<feature type="transmembrane region" description="Helical" evidence="8">
    <location>
        <begin position="55"/>
        <end position="74"/>
    </location>
</feature>
<evidence type="ECO:0000313" key="10">
    <source>
        <dbReference type="EMBL" id="QPM91902.1"/>
    </source>
</evidence>
<dbReference type="Gene3D" id="1.20.1720.10">
    <property type="entry name" value="Multidrug resistance protein D"/>
    <property type="match status" value="1"/>
</dbReference>
<feature type="transmembrane region" description="Helical" evidence="8">
    <location>
        <begin position="312"/>
        <end position="330"/>
    </location>
</feature>
<feature type="transmembrane region" description="Helical" evidence="8">
    <location>
        <begin position="111"/>
        <end position="131"/>
    </location>
</feature>
<evidence type="ECO:0000256" key="1">
    <source>
        <dbReference type="ARBA" id="ARBA00004651"/>
    </source>
</evidence>
<dbReference type="GO" id="GO:0005886">
    <property type="term" value="C:plasma membrane"/>
    <property type="evidence" value="ECO:0007669"/>
    <property type="project" value="UniProtKB-SubCell"/>
</dbReference>
<feature type="transmembrane region" description="Helical" evidence="8">
    <location>
        <begin position="173"/>
        <end position="193"/>
    </location>
</feature>
<feature type="transmembrane region" description="Helical" evidence="8">
    <location>
        <begin position="286"/>
        <end position="306"/>
    </location>
</feature>